<keyword evidence="2" id="KW-1185">Reference proteome</keyword>
<evidence type="ECO:0000313" key="2">
    <source>
        <dbReference type="Proteomes" id="UP000265520"/>
    </source>
</evidence>
<dbReference type="Proteomes" id="UP000265520">
    <property type="component" value="Unassembled WGS sequence"/>
</dbReference>
<dbReference type="AlphaFoldDB" id="A0A392N1L3"/>
<organism evidence="1 2">
    <name type="scientific">Trifolium medium</name>
    <dbReference type="NCBI Taxonomy" id="97028"/>
    <lineage>
        <taxon>Eukaryota</taxon>
        <taxon>Viridiplantae</taxon>
        <taxon>Streptophyta</taxon>
        <taxon>Embryophyta</taxon>
        <taxon>Tracheophyta</taxon>
        <taxon>Spermatophyta</taxon>
        <taxon>Magnoliopsida</taxon>
        <taxon>eudicotyledons</taxon>
        <taxon>Gunneridae</taxon>
        <taxon>Pentapetalae</taxon>
        <taxon>rosids</taxon>
        <taxon>fabids</taxon>
        <taxon>Fabales</taxon>
        <taxon>Fabaceae</taxon>
        <taxon>Papilionoideae</taxon>
        <taxon>50 kb inversion clade</taxon>
        <taxon>NPAAA clade</taxon>
        <taxon>Hologalegina</taxon>
        <taxon>IRL clade</taxon>
        <taxon>Trifolieae</taxon>
        <taxon>Trifolium</taxon>
    </lineage>
</organism>
<sequence length="55" mass="6279">NWVSKVSTSVRDRNYKLPDFNNKFPPKHDPWLDRLADMNEGPPTGGALRATVRVN</sequence>
<proteinExistence type="predicted"/>
<reference evidence="1 2" key="1">
    <citation type="journal article" date="2018" name="Front. Plant Sci.">
        <title>Red Clover (Trifolium pratense) and Zigzag Clover (T. medium) - A Picture of Genomic Similarities and Differences.</title>
        <authorList>
            <person name="Dluhosova J."/>
            <person name="Istvanek J."/>
            <person name="Nedelnik J."/>
            <person name="Repkova J."/>
        </authorList>
    </citation>
    <scope>NUCLEOTIDE SEQUENCE [LARGE SCALE GENOMIC DNA]</scope>
    <source>
        <strain evidence="2">cv. 10/8</strain>
        <tissue evidence="1">Leaf</tissue>
    </source>
</reference>
<feature type="non-terminal residue" evidence="1">
    <location>
        <position position="1"/>
    </location>
</feature>
<accession>A0A392N1L3</accession>
<comment type="caution">
    <text evidence="1">The sequence shown here is derived from an EMBL/GenBank/DDBJ whole genome shotgun (WGS) entry which is preliminary data.</text>
</comment>
<evidence type="ECO:0000313" key="1">
    <source>
        <dbReference type="EMBL" id="MCH93075.1"/>
    </source>
</evidence>
<dbReference type="EMBL" id="LXQA010024110">
    <property type="protein sequence ID" value="MCH93075.1"/>
    <property type="molecule type" value="Genomic_DNA"/>
</dbReference>
<name>A0A392N1L3_9FABA</name>
<protein>
    <submittedName>
        <fullName evidence="1">Uncharacterized protein</fullName>
    </submittedName>
</protein>